<sequence>MEDDGEGNLEQAARKGAGGFFTPSRIFMIFLFVFGVIVGLFVQHQIVEPLFNQGLTGGLNECLSSKKLLNQEIQQCYADLQQKDQNNGP</sequence>
<keyword evidence="1" id="KW-1133">Transmembrane helix</keyword>
<reference evidence="2" key="2">
    <citation type="submission" date="2021-05" db="EMBL/GenBank/DDBJ databases">
        <title>Protein family content uncovers lineage relationships and bacterial pathway maintenance mechanisms in DPANN archaea.</title>
        <authorList>
            <person name="Castelle C.J."/>
            <person name="Meheust R."/>
            <person name="Jaffe A.L."/>
            <person name="Seitz K."/>
            <person name="Gong X."/>
            <person name="Baker B.J."/>
            <person name="Banfield J.F."/>
        </authorList>
    </citation>
    <scope>NUCLEOTIDE SEQUENCE</scope>
    <source>
        <strain evidence="2">RIFCSPLOWO2_01_FULL_AR10_48_17</strain>
    </source>
</reference>
<evidence type="ECO:0000313" key="2">
    <source>
        <dbReference type="EMBL" id="MBS3062208.1"/>
    </source>
</evidence>
<dbReference type="EMBL" id="JAGVWC010000014">
    <property type="protein sequence ID" value="MBS3062208.1"/>
    <property type="molecule type" value="Genomic_DNA"/>
</dbReference>
<reference evidence="2" key="1">
    <citation type="submission" date="2021-03" db="EMBL/GenBank/DDBJ databases">
        <authorList>
            <person name="Jaffe A."/>
        </authorList>
    </citation>
    <scope>NUCLEOTIDE SEQUENCE</scope>
    <source>
        <strain evidence="2">RIFCSPLOWO2_01_FULL_AR10_48_17</strain>
    </source>
</reference>
<keyword evidence="1" id="KW-0472">Membrane</keyword>
<feature type="transmembrane region" description="Helical" evidence="1">
    <location>
        <begin position="20"/>
        <end position="42"/>
    </location>
</feature>
<evidence type="ECO:0000313" key="3">
    <source>
        <dbReference type="Proteomes" id="UP000675968"/>
    </source>
</evidence>
<dbReference type="Proteomes" id="UP000675968">
    <property type="component" value="Unassembled WGS sequence"/>
</dbReference>
<name>A0A8T4L4E9_9ARCH</name>
<gene>
    <name evidence="2" type="ORF">J4215_06525</name>
</gene>
<proteinExistence type="predicted"/>
<organism evidence="2 3">
    <name type="scientific">Candidatus Iainarchaeum sp</name>
    <dbReference type="NCBI Taxonomy" id="3101447"/>
    <lineage>
        <taxon>Archaea</taxon>
        <taxon>Candidatus Iainarchaeota</taxon>
        <taxon>Candidatus Iainarchaeia</taxon>
        <taxon>Candidatus Iainarchaeales</taxon>
        <taxon>Candidatus Iainarchaeaceae</taxon>
        <taxon>Candidatus Iainarchaeum</taxon>
    </lineage>
</organism>
<accession>A0A8T4L4E9</accession>
<evidence type="ECO:0000256" key="1">
    <source>
        <dbReference type="SAM" id="Phobius"/>
    </source>
</evidence>
<comment type="caution">
    <text evidence="2">The sequence shown here is derived from an EMBL/GenBank/DDBJ whole genome shotgun (WGS) entry which is preliminary data.</text>
</comment>
<protein>
    <submittedName>
        <fullName evidence="2">Uncharacterized protein</fullName>
    </submittedName>
</protein>
<dbReference type="AlphaFoldDB" id="A0A8T4L4E9"/>
<keyword evidence="1" id="KW-0812">Transmembrane</keyword>